<dbReference type="Pfam" id="PF00106">
    <property type="entry name" value="adh_short"/>
    <property type="match status" value="1"/>
</dbReference>
<evidence type="ECO:0000259" key="4">
    <source>
        <dbReference type="PROSITE" id="PS50279"/>
    </source>
</evidence>
<dbReference type="Pfam" id="PF00014">
    <property type="entry name" value="Kunitz_BPTI"/>
    <property type="match status" value="1"/>
</dbReference>
<dbReference type="Proteomes" id="UP000095283">
    <property type="component" value="Unplaced"/>
</dbReference>
<dbReference type="InterPro" id="IPR002347">
    <property type="entry name" value="SDR_fam"/>
</dbReference>
<dbReference type="GO" id="GO:0004867">
    <property type="term" value="F:serine-type endopeptidase inhibitor activity"/>
    <property type="evidence" value="ECO:0007669"/>
    <property type="project" value="InterPro"/>
</dbReference>
<dbReference type="AlphaFoldDB" id="A0A1I7XLF6"/>
<evidence type="ECO:0000313" key="6">
    <source>
        <dbReference type="WBParaSite" id="Hba_18366"/>
    </source>
</evidence>
<dbReference type="InterPro" id="IPR020904">
    <property type="entry name" value="Sc_DH/Rdtase_CS"/>
</dbReference>
<dbReference type="InterPro" id="IPR006150">
    <property type="entry name" value="Cys_repeat_1"/>
</dbReference>
<dbReference type="SMART" id="SM00289">
    <property type="entry name" value="WR1"/>
    <property type="match status" value="1"/>
</dbReference>
<dbReference type="Gene3D" id="4.10.410.10">
    <property type="entry name" value="Pancreatic trypsin inhibitor Kunitz domain"/>
    <property type="match status" value="1"/>
</dbReference>
<dbReference type="GO" id="GO:0008202">
    <property type="term" value="P:steroid metabolic process"/>
    <property type="evidence" value="ECO:0007669"/>
    <property type="project" value="TreeGrafter"/>
</dbReference>
<dbReference type="PANTHER" id="PTHR43313">
    <property type="entry name" value="SHORT-CHAIN DEHYDROGENASE/REDUCTASE FAMILY 9C"/>
    <property type="match status" value="1"/>
</dbReference>
<dbReference type="PANTHER" id="PTHR43313:SF34">
    <property type="entry name" value="RETINOL DEHYDROGENASE 7"/>
    <property type="match status" value="1"/>
</dbReference>
<keyword evidence="2" id="KW-0812">Transmembrane</keyword>
<keyword evidence="2" id="KW-0472">Membrane</keyword>
<feature type="chain" id="PRO_5009311346" evidence="3">
    <location>
        <begin position="19"/>
        <end position="562"/>
    </location>
</feature>
<protein>
    <submittedName>
        <fullName evidence="6">BPTI/Kunitz inhibitor domain-containing protein</fullName>
    </submittedName>
</protein>
<dbReference type="SUPFAM" id="SSF51735">
    <property type="entry name" value="NAD(P)-binding Rossmann-fold domains"/>
    <property type="match status" value="1"/>
</dbReference>
<dbReference type="PROSITE" id="PS00061">
    <property type="entry name" value="ADH_SHORT"/>
    <property type="match status" value="1"/>
</dbReference>
<organism evidence="5 6">
    <name type="scientific">Heterorhabditis bacteriophora</name>
    <name type="common">Entomopathogenic nematode worm</name>
    <dbReference type="NCBI Taxonomy" id="37862"/>
    <lineage>
        <taxon>Eukaryota</taxon>
        <taxon>Metazoa</taxon>
        <taxon>Ecdysozoa</taxon>
        <taxon>Nematoda</taxon>
        <taxon>Chromadorea</taxon>
        <taxon>Rhabditida</taxon>
        <taxon>Rhabditina</taxon>
        <taxon>Rhabditomorpha</taxon>
        <taxon>Strongyloidea</taxon>
        <taxon>Heterorhabditidae</taxon>
        <taxon>Heterorhabditis</taxon>
    </lineage>
</organism>
<keyword evidence="3" id="KW-0732">Signal</keyword>
<dbReference type="InterPro" id="IPR020901">
    <property type="entry name" value="Prtase_inh_Kunz-CS"/>
</dbReference>
<keyword evidence="2" id="KW-1133">Transmembrane helix</keyword>
<name>A0A1I7XLF6_HETBA</name>
<keyword evidence="1" id="KW-0560">Oxidoreductase</keyword>
<evidence type="ECO:0000256" key="1">
    <source>
        <dbReference type="ARBA" id="ARBA00023002"/>
    </source>
</evidence>
<dbReference type="Gene3D" id="3.40.50.720">
    <property type="entry name" value="NAD(P)-binding Rossmann-like Domain"/>
    <property type="match status" value="1"/>
</dbReference>
<feature type="signal peptide" evidence="3">
    <location>
        <begin position="1"/>
        <end position="18"/>
    </location>
</feature>
<dbReference type="WBParaSite" id="Hba_18366">
    <property type="protein sequence ID" value="Hba_18366"/>
    <property type="gene ID" value="Hba_18366"/>
</dbReference>
<dbReference type="CDD" id="cd00109">
    <property type="entry name" value="Kunitz-type"/>
    <property type="match status" value="1"/>
</dbReference>
<accession>A0A1I7XLF6</accession>
<proteinExistence type="predicted"/>
<dbReference type="PROSITE" id="PS50279">
    <property type="entry name" value="BPTI_KUNITZ_2"/>
    <property type="match status" value="1"/>
</dbReference>
<dbReference type="GO" id="GO:0016491">
    <property type="term" value="F:oxidoreductase activity"/>
    <property type="evidence" value="ECO:0007669"/>
    <property type="project" value="UniProtKB-KW"/>
</dbReference>
<dbReference type="InterPro" id="IPR036291">
    <property type="entry name" value="NAD(P)-bd_dom_sf"/>
</dbReference>
<evidence type="ECO:0000256" key="2">
    <source>
        <dbReference type="SAM" id="Phobius"/>
    </source>
</evidence>
<reference evidence="6" key="1">
    <citation type="submission" date="2016-11" db="UniProtKB">
        <authorList>
            <consortium name="WormBaseParasite"/>
        </authorList>
    </citation>
    <scope>IDENTIFICATION</scope>
</reference>
<evidence type="ECO:0000256" key="3">
    <source>
        <dbReference type="SAM" id="SignalP"/>
    </source>
</evidence>
<dbReference type="SMART" id="SM00131">
    <property type="entry name" value="KU"/>
    <property type="match status" value="1"/>
</dbReference>
<dbReference type="PRINTS" id="PR00081">
    <property type="entry name" value="GDHRDH"/>
</dbReference>
<keyword evidence="5" id="KW-1185">Reference proteome</keyword>
<dbReference type="InterPro" id="IPR036880">
    <property type="entry name" value="Kunitz_BPTI_sf"/>
</dbReference>
<dbReference type="SUPFAM" id="SSF57362">
    <property type="entry name" value="BPTI-like"/>
    <property type="match status" value="1"/>
</dbReference>
<feature type="transmembrane region" description="Helical" evidence="2">
    <location>
        <begin position="211"/>
        <end position="233"/>
    </location>
</feature>
<evidence type="ECO:0000313" key="5">
    <source>
        <dbReference type="Proteomes" id="UP000095283"/>
    </source>
</evidence>
<dbReference type="InterPro" id="IPR002223">
    <property type="entry name" value="Kunitz_BPTI"/>
</dbReference>
<feature type="domain" description="BPTI/Kunitz inhibitor" evidence="4">
    <location>
        <begin position="96"/>
        <end position="148"/>
    </location>
</feature>
<dbReference type="PROSITE" id="PS00280">
    <property type="entry name" value="BPTI_KUNITZ_1"/>
    <property type="match status" value="1"/>
</dbReference>
<sequence length="562" mass="64476">MIISILILAMFSINGIICQMNQFPNGFMMYSSYPANQYNPNFNRDYNQDQNRFGNQENFNQFNWKQQYQNLSESRQIGTHTMSNQNWNQQDNQKDCTAPRTRGDFCQNEQKLMFYYDLARKVCQPFMYNGCNGNGNRFSSAVECKEYCAGEKGLVQPLKDVPQENTQIMKNTCQGEYDTMHLTVQRCSYSQECSMGHECQGGICCPTRKMIYLYVFLLPVVLSILYIITRFLWELLTVGDLSSKAVFITGCDTGFGRELAKKCAKNGFTVFAGCLTSEGEKSLKEECPLSILHTLPLDVTSEESIQEAKKYVESVLSGSVKLWAVVNNAGIFSCYGPDDWLNIEDYKLSLEVNTLGVIRVTQKFLKASKGRIVTVTSVNGRLSSPAAGPYVVAKFGTEAYMDSIRQELYHFDVKCSILEPGIFRTPLINEQAMLDRVNKVWSRLDEETKAEYGENFKDYCGLKHIAFVCRGNRFHQIFFSVGKTWNKTYISMSSTNFHHVVDNYYHALTAKYPRHRYYCGWDAKFLFVPLSLLPTWWVDFIIRKIAKQEVVPACLEAKLKKQ</sequence>